<dbReference type="Gene3D" id="3.90.220.20">
    <property type="entry name" value="DNA methylase specificity domains"/>
    <property type="match status" value="2"/>
</dbReference>
<dbReference type="EMBL" id="PXZM01000050">
    <property type="protein sequence ID" value="PSJ87249.1"/>
    <property type="molecule type" value="Genomic_DNA"/>
</dbReference>
<dbReference type="OrthoDB" id="2474780at2"/>
<name>A0A2P7UJW8_9BACL</name>
<protein>
    <recommendedName>
        <fullName evidence="4">Type I restriction modification DNA specificity domain-containing protein</fullName>
    </recommendedName>
</protein>
<dbReference type="SUPFAM" id="SSF116734">
    <property type="entry name" value="DNA methylase specificity domain"/>
    <property type="match status" value="2"/>
</dbReference>
<evidence type="ECO:0000313" key="6">
    <source>
        <dbReference type="Proteomes" id="UP000240419"/>
    </source>
</evidence>
<dbReference type="Pfam" id="PF01420">
    <property type="entry name" value="Methylase_S"/>
    <property type="match status" value="1"/>
</dbReference>
<reference evidence="5 6" key="1">
    <citation type="submission" date="2018-03" db="EMBL/GenBank/DDBJ databases">
        <title>Brevisbacillus phylogenomics.</title>
        <authorList>
            <person name="Dunlap C."/>
        </authorList>
    </citation>
    <scope>NUCLEOTIDE SEQUENCE [LARGE SCALE GENOMIC DNA]</scope>
    <source>
        <strain evidence="5 6">NRRL NRS-1210</strain>
    </source>
</reference>
<evidence type="ECO:0000313" key="5">
    <source>
        <dbReference type="EMBL" id="PSJ87249.1"/>
    </source>
</evidence>
<dbReference type="PANTHER" id="PTHR30408">
    <property type="entry name" value="TYPE-1 RESTRICTION ENZYME ECOKI SPECIFICITY PROTEIN"/>
    <property type="match status" value="1"/>
</dbReference>
<gene>
    <name evidence="5" type="ORF">C7R93_27285</name>
</gene>
<accession>A0A2P7UJW8</accession>
<dbReference type="InterPro" id="IPR052021">
    <property type="entry name" value="Type-I_RS_S_subunit"/>
</dbReference>
<dbReference type="GO" id="GO:0009307">
    <property type="term" value="P:DNA restriction-modification system"/>
    <property type="evidence" value="ECO:0007669"/>
    <property type="project" value="UniProtKB-KW"/>
</dbReference>
<organism evidence="5 6">
    <name type="scientific">Brevibacillus fortis</name>
    <dbReference type="NCBI Taxonomy" id="2126352"/>
    <lineage>
        <taxon>Bacteria</taxon>
        <taxon>Bacillati</taxon>
        <taxon>Bacillota</taxon>
        <taxon>Bacilli</taxon>
        <taxon>Bacillales</taxon>
        <taxon>Paenibacillaceae</taxon>
        <taxon>Brevibacillus</taxon>
    </lineage>
</organism>
<dbReference type="Proteomes" id="UP000240419">
    <property type="component" value="Unassembled WGS sequence"/>
</dbReference>
<feature type="domain" description="Type I restriction modification DNA specificity" evidence="4">
    <location>
        <begin position="248"/>
        <end position="414"/>
    </location>
</feature>
<comment type="caution">
    <text evidence="5">The sequence shown here is derived from an EMBL/GenBank/DDBJ whole genome shotgun (WGS) entry which is preliminary data.</text>
</comment>
<proteinExistence type="inferred from homology"/>
<dbReference type="RefSeq" id="WP_106841737.1">
    <property type="nucleotide sequence ID" value="NZ_JBCNIW010000008.1"/>
</dbReference>
<dbReference type="CDD" id="cd17260">
    <property type="entry name" value="RMtype1_S_EcoEI-TRD1-CR1_like"/>
    <property type="match status" value="1"/>
</dbReference>
<dbReference type="InterPro" id="IPR000055">
    <property type="entry name" value="Restrct_endonuc_typeI_TRD"/>
</dbReference>
<dbReference type="GO" id="GO:0003677">
    <property type="term" value="F:DNA binding"/>
    <property type="evidence" value="ECO:0007669"/>
    <property type="project" value="UniProtKB-KW"/>
</dbReference>
<dbReference type="InterPro" id="IPR044946">
    <property type="entry name" value="Restrct_endonuc_typeI_TRD_sf"/>
</dbReference>
<sequence>MARWDHKTAIAASFREQHPDFVPFGEFVEECTEIVRPFEEPEKEWPVYGVNNQSGVFFSHWQRGEQFNSSYKRIKKDWFFHNPTRVNVGSIGRVPEVESEALTSPEYQVWRLKDNEWFPEFVEILIKMPFFNELVQVHRVGAVKQRLYAQNMMDIPVPPCTRSQQEKIVARWQSLNAEADLAQYEAETIENNALRWFLKESGIVIADLNSRPRTFAMSFNDLGRWGVAFNRQKWSLSTLLTSSLFPIRPLSEVAEVNPGLSLSSLSNDAEVTFVPMEAVSDYSGEIVTPSVKTYGEVSQGYTKFQNEDILWAKITPCMQNGKSAVASSLINGVGFGSTEFHVVRIKATFELLPEYVWLILRLPEVRKAATRYFIGSAGQQRVPADFLEELPIPILPKEIQVKLLSKIASARETAARKRQIAKELRETAKDEINATLLGISSTSTKEE</sequence>
<keyword evidence="3" id="KW-0238">DNA-binding</keyword>
<evidence type="ECO:0000256" key="3">
    <source>
        <dbReference type="ARBA" id="ARBA00023125"/>
    </source>
</evidence>
<dbReference type="PANTHER" id="PTHR30408:SF12">
    <property type="entry name" value="TYPE I RESTRICTION ENZYME MJAVIII SPECIFICITY SUBUNIT"/>
    <property type="match status" value="1"/>
</dbReference>
<keyword evidence="2" id="KW-0680">Restriction system</keyword>
<dbReference type="AlphaFoldDB" id="A0A2P7UJW8"/>
<keyword evidence="6" id="KW-1185">Reference proteome</keyword>
<evidence type="ECO:0000259" key="4">
    <source>
        <dbReference type="Pfam" id="PF01420"/>
    </source>
</evidence>
<evidence type="ECO:0000256" key="1">
    <source>
        <dbReference type="ARBA" id="ARBA00010923"/>
    </source>
</evidence>
<comment type="similarity">
    <text evidence="1">Belongs to the type-I restriction system S methylase family.</text>
</comment>
<evidence type="ECO:0000256" key="2">
    <source>
        <dbReference type="ARBA" id="ARBA00022747"/>
    </source>
</evidence>